<keyword evidence="9" id="KW-1185">Reference proteome</keyword>
<reference evidence="8 9" key="1">
    <citation type="submission" date="2021-02" db="EMBL/GenBank/DDBJ databases">
        <title>Whole genome sequencing of Streptomyces actuosus VRA1.</title>
        <authorList>
            <person name="Sen G."/>
            <person name="Sen A."/>
        </authorList>
    </citation>
    <scope>NUCLEOTIDE SEQUENCE [LARGE SCALE GENOMIC DNA]</scope>
    <source>
        <strain evidence="8 9">VRA1</strain>
    </source>
</reference>
<gene>
    <name evidence="8" type="ORF">JS756_09555</name>
</gene>
<evidence type="ECO:0000313" key="8">
    <source>
        <dbReference type="EMBL" id="MBN0044352.1"/>
    </source>
</evidence>
<proteinExistence type="predicted"/>
<dbReference type="Proteomes" id="UP000788262">
    <property type="component" value="Unassembled WGS sequence"/>
</dbReference>
<keyword evidence="2 6" id="KW-0812">Transmembrane</keyword>
<feature type="transmembrane region" description="Helical" evidence="6">
    <location>
        <begin position="483"/>
        <end position="503"/>
    </location>
</feature>
<feature type="transmembrane region" description="Helical" evidence="6">
    <location>
        <begin position="334"/>
        <end position="351"/>
    </location>
</feature>
<dbReference type="SUPFAM" id="SSF103473">
    <property type="entry name" value="MFS general substrate transporter"/>
    <property type="match status" value="1"/>
</dbReference>
<feature type="domain" description="Major facilitator superfamily (MFS) profile" evidence="7">
    <location>
        <begin position="16"/>
        <end position="507"/>
    </location>
</feature>
<feature type="transmembrane region" description="Helical" evidence="6">
    <location>
        <begin position="405"/>
        <end position="423"/>
    </location>
</feature>
<feature type="transmembrane region" description="Helical" evidence="6">
    <location>
        <begin position="168"/>
        <end position="188"/>
    </location>
</feature>
<feature type="transmembrane region" description="Helical" evidence="6">
    <location>
        <begin position="270"/>
        <end position="293"/>
    </location>
</feature>
<evidence type="ECO:0000256" key="5">
    <source>
        <dbReference type="ARBA" id="ARBA00023251"/>
    </source>
</evidence>
<organism evidence="8 9">
    <name type="scientific">Streptomyces actuosus</name>
    <dbReference type="NCBI Taxonomy" id="1885"/>
    <lineage>
        <taxon>Bacteria</taxon>
        <taxon>Bacillati</taxon>
        <taxon>Actinomycetota</taxon>
        <taxon>Actinomycetes</taxon>
        <taxon>Kitasatosporales</taxon>
        <taxon>Streptomycetaceae</taxon>
        <taxon>Streptomyces</taxon>
    </lineage>
</organism>
<dbReference type="EMBL" id="JAFFZS010000005">
    <property type="protein sequence ID" value="MBN0044352.1"/>
    <property type="molecule type" value="Genomic_DNA"/>
</dbReference>
<evidence type="ECO:0000256" key="6">
    <source>
        <dbReference type="SAM" id="Phobius"/>
    </source>
</evidence>
<accession>A0ABS2VMM1</accession>
<dbReference type="PROSITE" id="PS50850">
    <property type="entry name" value="MFS"/>
    <property type="match status" value="1"/>
</dbReference>
<dbReference type="Gene3D" id="1.20.1720.10">
    <property type="entry name" value="Multidrug resistance protein D"/>
    <property type="match status" value="2"/>
</dbReference>
<feature type="transmembrane region" description="Helical" evidence="6">
    <location>
        <begin position="56"/>
        <end position="76"/>
    </location>
</feature>
<comment type="subcellular location">
    <subcellularLocation>
        <location evidence="1">Cell membrane</location>
        <topology evidence="1">Multi-pass membrane protein</topology>
    </subcellularLocation>
</comment>
<keyword evidence="5" id="KW-0046">Antibiotic resistance</keyword>
<feature type="transmembrane region" description="Helical" evidence="6">
    <location>
        <begin position="141"/>
        <end position="162"/>
    </location>
</feature>
<feature type="transmembrane region" description="Helical" evidence="6">
    <location>
        <begin position="232"/>
        <end position="249"/>
    </location>
</feature>
<dbReference type="RefSeq" id="WP_205382574.1">
    <property type="nucleotide sequence ID" value="NZ_JAFFZS010000005.1"/>
</dbReference>
<feature type="transmembrane region" description="Helical" evidence="6">
    <location>
        <begin position="357"/>
        <end position="384"/>
    </location>
</feature>
<evidence type="ECO:0000259" key="7">
    <source>
        <dbReference type="PROSITE" id="PS50850"/>
    </source>
</evidence>
<dbReference type="PANTHER" id="PTHR42718">
    <property type="entry name" value="MAJOR FACILITATOR SUPERFAMILY MULTIDRUG TRANSPORTER MFSC"/>
    <property type="match status" value="1"/>
</dbReference>
<evidence type="ECO:0000256" key="1">
    <source>
        <dbReference type="ARBA" id="ARBA00004651"/>
    </source>
</evidence>
<sequence>MSTARPDAARGNPTLTLAAVCLAVLVLPASLTGTSVALPDINSDLHVGLAPLQWVVNAYNLAFACFMLGCGSLADILGRRRMFAAGTALFALSSLASALTSSIAVLDVARALAGLGAAAVMTAGAAMLATSFEGAAQARAFAVLGSSAGAGLALGPSTAGLLVNSFGWRAVFASHLVIAVIVLCAVPLMPESRNPAATKVDWAGTSTFTLSLFCLMYAIVRGPQQGWTSGPTLLLLAGAVLLMALFVVAELRQSRPMFQLSLLGQSRFMAVSLIPVALSFSFVCMLVLLPTYFTGVAGMSTNASGATMMLLTLPVLVVPLAVSRMVKNGVSTRLVLTLSLVLAAAGAAWLTRIGPDVSVAVLAGPLLLLGVSMGMTAGLVDGVAITSVEPAQAGAAAGMFNTMRLAGEAFAIAVMSAVLLNSTRSHVADGLSGVRGAEGADAGGVAERAVGGDLTGAAGTVGASARSAFTTLLKGAYTDGLHLVLWVVTVLCAASAVLVGVMLRERPQQAAAPERVAEEAAV</sequence>
<evidence type="ECO:0000313" key="9">
    <source>
        <dbReference type="Proteomes" id="UP000788262"/>
    </source>
</evidence>
<feature type="transmembrane region" description="Helical" evidence="6">
    <location>
        <begin position="111"/>
        <end position="129"/>
    </location>
</feature>
<name>A0ABS2VMM1_STRAS</name>
<keyword evidence="4 6" id="KW-0472">Membrane</keyword>
<feature type="transmembrane region" description="Helical" evidence="6">
    <location>
        <begin position="200"/>
        <end position="220"/>
    </location>
</feature>
<dbReference type="InterPro" id="IPR036259">
    <property type="entry name" value="MFS_trans_sf"/>
</dbReference>
<dbReference type="InterPro" id="IPR020846">
    <property type="entry name" value="MFS_dom"/>
</dbReference>
<keyword evidence="3 6" id="KW-1133">Transmembrane helix</keyword>
<evidence type="ECO:0000256" key="3">
    <source>
        <dbReference type="ARBA" id="ARBA00022989"/>
    </source>
</evidence>
<evidence type="ECO:0000256" key="4">
    <source>
        <dbReference type="ARBA" id="ARBA00023136"/>
    </source>
</evidence>
<feature type="transmembrane region" description="Helical" evidence="6">
    <location>
        <begin position="305"/>
        <end position="322"/>
    </location>
</feature>
<dbReference type="CDD" id="cd17321">
    <property type="entry name" value="MFS_MMR_MDR_like"/>
    <property type="match status" value="1"/>
</dbReference>
<dbReference type="PANTHER" id="PTHR42718:SF49">
    <property type="entry name" value="EXPORT PROTEIN"/>
    <property type="match status" value="1"/>
</dbReference>
<protein>
    <submittedName>
        <fullName evidence="8">MFS transporter</fullName>
    </submittedName>
</protein>
<evidence type="ECO:0000256" key="2">
    <source>
        <dbReference type="ARBA" id="ARBA00022692"/>
    </source>
</evidence>
<feature type="transmembrane region" description="Helical" evidence="6">
    <location>
        <begin position="83"/>
        <end position="105"/>
    </location>
</feature>
<dbReference type="Pfam" id="PF07690">
    <property type="entry name" value="MFS_1"/>
    <property type="match status" value="1"/>
</dbReference>
<comment type="caution">
    <text evidence="8">The sequence shown here is derived from an EMBL/GenBank/DDBJ whole genome shotgun (WGS) entry which is preliminary data.</text>
</comment>
<dbReference type="InterPro" id="IPR011701">
    <property type="entry name" value="MFS"/>
</dbReference>